<dbReference type="Pfam" id="PF00209">
    <property type="entry name" value="SNF"/>
    <property type="match status" value="1"/>
</dbReference>
<feature type="transmembrane region" description="Helical" evidence="13">
    <location>
        <begin position="214"/>
        <end position="235"/>
    </location>
</feature>
<keyword evidence="3 11" id="KW-0813">Transport</keyword>
<dbReference type="PROSITE" id="PS00610">
    <property type="entry name" value="NA_NEUROTRAN_SYMP_1"/>
    <property type="match status" value="1"/>
</dbReference>
<feature type="transmembrane region" description="Helical" evidence="13">
    <location>
        <begin position="543"/>
        <end position="565"/>
    </location>
</feature>
<sequence>MKTLNPMEPAEAIPESPSTSNTPPPDYNNSVAPPSGVTATTADSKGNAVRQQWTSKTEFLLSCISLSVGLGNVWRFPYVAYANGGGAFLLPYIIVLALVGKPMYFMEIAFGQFHSAGPVKVWKRSVPFARGLGVAQTIVCFFIAIFYGVLRGDQRSPSCCKQKQQCHSAGRVHKTLRPSELKGFSAAQQYFDRVVLNKYEKGTMNRFSLSNMGGVNGALLGCLAGSWLIVFLSLVKGVKSAGKVMYITSTMPFIVLFILLGRGASLTNAVEGIKYFIIPQFDKLLTINTWRAAAEQMFFSLAVGSGSLIMLGSYNPFRNNCYKDSLIISILDSATSLTAGFAMFSILGYLAGTLDVGVENVVSTGPGLAFVTFPEATTQMPVPHLWAILFFVMLYTLGLGSEIGLLESVLVFFCDRYPYLQARRAWAAGVGSLVCFLIGIPFVTQGGEELLNIFNDYAAGTSVLFMAIFEMVMIMWIYGVKRFISNLKEMLGEKTGNMGYYMKTAWVVMSPGVLFFILIVTLVTYKPSHDPENPSSIPAWGDGLGWAIVAASVLQIPIWATVAVVKADGTTLKEKIYQSLWPDFLMVIQDNSLEMSVHNGDKVRSIHPALDGDMSERKAYVNSGFAGKDD</sequence>
<dbReference type="AlphaFoldDB" id="A0A1W0WVB7"/>
<evidence type="ECO:0000256" key="13">
    <source>
        <dbReference type="SAM" id="Phobius"/>
    </source>
</evidence>
<dbReference type="InterPro" id="IPR037272">
    <property type="entry name" value="SNS_sf"/>
</dbReference>
<accession>A0A1W0WVB7</accession>
<organism evidence="14 15">
    <name type="scientific">Hypsibius exemplaris</name>
    <name type="common">Freshwater tardigrade</name>
    <dbReference type="NCBI Taxonomy" id="2072580"/>
    <lineage>
        <taxon>Eukaryota</taxon>
        <taxon>Metazoa</taxon>
        <taxon>Ecdysozoa</taxon>
        <taxon>Tardigrada</taxon>
        <taxon>Eutardigrada</taxon>
        <taxon>Parachela</taxon>
        <taxon>Hypsibioidea</taxon>
        <taxon>Hypsibiidae</taxon>
        <taxon>Hypsibius</taxon>
    </lineage>
</organism>
<evidence type="ECO:0000256" key="9">
    <source>
        <dbReference type="PIRSR" id="PIRSR600175-1"/>
    </source>
</evidence>
<keyword evidence="9" id="KW-0915">Sodium</keyword>
<feature type="transmembrane region" description="Helical" evidence="13">
    <location>
        <begin position="131"/>
        <end position="150"/>
    </location>
</feature>
<dbReference type="Proteomes" id="UP000192578">
    <property type="component" value="Unassembled WGS sequence"/>
</dbReference>
<evidence type="ECO:0000256" key="1">
    <source>
        <dbReference type="ARBA" id="ARBA00004141"/>
    </source>
</evidence>
<feature type="binding site" evidence="9">
    <location>
        <position position="397"/>
    </location>
    <ligand>
        <name>Na(+)</name>
        <dbReference type="ChEBI" id="CHEBI:29101"/>
        <label>1</label>
    </ligand>
</feature>
<evidence type="ECO:0000256" key="4">
    <source>
        <dbReference type="ARBA" id="ARBA00022692"/>
    </source>
</evidence>
<comment type="subcellular location">
    <subcellularLocation>
        <location evidence="1">Membrane</location>
        <topology evidence="1">Multi-pass membrane protein</topology>
    </subcellularLocation>
</comment>
<keyword evidence="6 13" id="KW-1133">Transmembrane helix</keyword>
<dbReference type="OrthoDB" id="6581954at2759"/>
<keyword evidence="5 11" id="KW-0769">Symport</keyword>
<gene>
    <name evidence="14" type="ORF">BV898_06798</name>
</gene>
<dbReference type="PROSITE" id="PS50267">
    <property type="entry name" value="NA_NEUROTRAN_SYMP_3"/>
    <property type="match status" value="1"/>
</dbReference>
<evidence type="ECO:0000256" key="5">
    <source>
        <dbReference type="ARBA" id="ARBA00022847"/>
    </source>
</evidence>
<dbReference type="GO" id="GO:0046872">
    <property type="term" value="F:metal ion binding"/>
    <property type="evidence" value="ECO:0007669"/>
    <property type="project" value="UniProtKB-KW"/>
</dbReference>
<feature type="transmembrane region" description="Helical" evidence="13">
    <location>
        <begin position="385"/>
        <end position="413"/>
    </location>
</feature>
<feature type="disulfide bond" evidence="10">
    <location>
        <begin position="160"/>
        <end position="166"/>
    </location>
</feature>
<evidence type="ECO:0000256" key="6">
    <source>
        <dbReference type="ARBA" id="ARBA00022989"/>
    </source>
</evidence>
<dbReference type="GO" id="GO:0015179">
    <property type="term" value="F:L-amino acid transmembrane transporter activity"/>
    <property type="evidence" value="ECO:0007669"/>
    <property type="project" value="TreeGrafter"/>
</dbReference>
<dbReference type="InterPro" id="IPR000175">
    <property type="entry name" value="Na/ntran_symport"/>
</dbReference>
<evidence type="ECO:0000313" key="15">
    <source>
        <dbReference type="Proteomes" id="UP000192578"/>
    </source>
</evidence>
<feature type="compositionally biased region" description="Polar residues" evidence="12">
    <location>
        <begin position="37"/>
        <end position="47"/>
    </location>
</feature>
<keyword evidence="9" id="KW-0479">Metal-binding</keyword>
<reference evidence="15" key="1">
    <citation type="submission" date="2017-01" db="EMBL/GenBank/DDBJ databases">
        <title>Comparative genomics of anhydrobiosis in the tardigrade Hypsibius dujardini.</title>
        <authorList>
            <person name="Yoshida Y."/>
            <person name="Koutsovoulos G."/>
            <person name="Laetsch D."/>
            <person name="Stevens L."/>
            <person name="Kumar S."/>
            <person name="Horikawa D."/>
            <person name="Ishino K."/>
            <person name="Komine S."/>
            <person name="Tomita M."/>
            <person name="Blaxter M."/>
            <person name="Arakawa K."/>
        </authorList>
    </citation>
    <scope>NUCLEOTIDE SEQUENCE [LARGE SCALE GENOMIC DNA]</scope>
    <source>
        <strain evidence="15">Z151</strain>
    </source>
</reference>
<evidence type="ECO:0000256" key="11">
    <source>
        <dbReference type="RuleBase" id="RU003732"/>
    </source>
</evidence>
<protein>
    <recommendedName>
        <fullName evidence="11">Transporter</fullName>
    </recommendedName>
</protein>
<keyword evidence="8" id="KW-0325">Glycoprotein</keyword>
<dbReference type="PANTHER" id="PTHR11616:SF321">
    <property type="entry name" value="SODIUM-DEPENDENT NUTRIENT AMINO ACID TRANSPORTER 1-RELATED"/>
    <property type="match status" value="1"/>
</dbReference>
<dbReference type="PANTHER" id="PTHR11616">
    <property type="entry name" value="SODIUM/CHLORIDE DEPENDENT TRANSPORTER"/>
    <property type="match status" value="1"/>
</dbReference>
<comment type="caution">
    <text evidence="14">The sequence shown here is derived from an EMBL/GenBank/DDBJ whole genome shotgun (WGS) entry which is preliminary data.</text>
</comment>
<dbReference type="PRINTS" id="PR00176">
    <property type="entry name" value="NANEUSMPORT"/>
</dbReference>
<evidence type="ECO:0000256" key="10">
    <source>
        <dbReference type="PIRSR" id="PIRSR600175-2"/>
    </source>
</evidence>
<dbReference type="GO" id="GO:0089718">
    <property type="term" value="P:amino acid import across plasma membrane"/>
    <property type="evidence" value="ECO:0007669"/>
    <property type="project" value="TreeGrafter"/>
</dbReference>
<evidence type="ECO:0000256" key="12">
    <source>
        <dbReference type="SAM" id="MobiDB-lite"/>
    </source>
</evidence>
<name>A0A1W0WVB7_HYPEX</name>
<dbReference type="GO" id="GO:0005283">
    <property type="term" value="F:amino acid:sodium symporter activity"/>
    <property type="evidence" value="ECO:0007669"/>
    <property type="project" value="TreeGrafter"/>
</dbReference>
<dbReference type="SUPFAM" id="SSF161070">
    <property type="entry name" value="SNF-like"/>
    <property type="match status" value="1"/>
</dbReference>
<evidence type="ECO:0000256" key="7">
    <source>
        <dbReference type="ARBA" id="ARBA00023136"/>
    </source>
</evidence>
<feature type="binding site" evidence="9">
    <location>
        <position position="68"/>
    </location>
    <ligand>
        <name>Na(+)</name>
        <dbReference type="ChEBI" id="CHEBI:29101"/>
        <label>1</label>
    </ligand>
</feature>
<evidence type="ECO:0000256" key="2">
    <source>
        <dbReference type="ARBA" id="ARBA00006459"/>
    </source>
</evidence>
<dbReference type="GO" id="GO:0005886">
    <property type="term" value="C:plasma membrane"/>
    <property type="evidence" value="ECO:0007669"/>
    <property type="project" value="TreeGrafter"/>
</dbReference>
<feature type="transmembrane region" description="Helical" evidence="13">
    <location>
        <begin position="89"/>
        <end position="110"/>
    </location>
</feature>
<keyword evidence="4 11" id="KW-0812">Transmembrane</keyword>
<keyword evidence="7 13" id="KW-0472">Membrane</keyword>
<feature type="transmembrane region" description="Helical" evidence="13">
    <location>
        <begin position="244"/>
        <end position="261"/>
    </location>
</feature>
<proteinExistence type="inferred from homology"/>
<evidence type="ECO:0000256" key="8">
    <source>
        <dbReference type="ARBA" id="ARBA00023180"/>
    </source>
</evidence>
<feature type="transmembrane region" description="Helical" evidence="13">
    <location>
        <begin position="425"/>
        <end position="445"/>
    </location>
</feature>
<keyword evidence="15" id="KW-1185">Reference proteome</keyword>
<feature type="region of interest" description="Disordered" evidence="12">
    <location>
        <begin position="1"/>
        <end position="47"/>
    </location>
</feature>
<feature type="binding site" evidence="9">
    <location>
        <position position="401"/>
    </location>
    <ligand>
        <name>Na(+)</name>
        <dbReference type="ChEBI" id="CHEBI:29101"/>
        <label>1</label>
    </ligand>
</feature>
<evidence type="ECO:0000256" key="3">
    <source>
        <dbReference type="ARBA" id="ARBA00022448"/>
    </source>
</evidence>
<feature type="binding site" evidence="9">
    <location>
        <position position="72"/>
    </location>
    <ligand>
        <name>Na(+)</name>
        <dbReference type="ChEBI" id="CHEBI:29101"/>
        <label>1</label>
    </ligand>
</feature>
<feature type="transmembrane region" description="Helical" evidence="13">
    <location>
        <begin position="457"/>
        <end position="479"/>
    </location>
</feature>
<feature type="transmembrane region" description="Helical" evidence="13">
    <location>
        <begin position="500"/>
        <end position="523"/>
    </location>
</feature>
<feature type="transmembrane region" description="Helical" evidence="13">
    <location>
        <begin position="326"/>
        <end position="351"/>
    </location>
</feature>
<evidence type="ECO:0000313" key="14">
    <source>
        <dbReference type="EMBL" id="OQV19159.1"/>
    </source>
</evidence>
<feature type="binding site" evidence="9">
    <location>
        <position position="300"/>
    </location>
    <ligand>
        <name>Na(+)</name>
        <dbReference type="ChEBI" id="CHEBI:29101"/>
        <label>1</label>
    </ligand>
</feature>
<dbReference type="EMBL" id="MTYJ01000042">
    <property type="protein sequence ID" value="OQV19159.1"/>
    <property type="molecule type" value="Genomic_DNA"/>
</dbReference>
<keyword evidence="10" id="KW-1015">Disulfide bond</keyword>
<comment type="similarity">
    <text evidence="2 11">Belongs to the sodium:neurotransmitter symporter (SNF) (TC 2.A.22) family.</text>
</comment>